<evidence type="ECO:0000256" key="8">
    <source>
        <dbReference type="ARBA" id="ARBA00023163"/>
    </source>
</evidence>
<dbReference type="Pfam" id="PF00022">
    <property type="entry name" value="Actin"/>
    <property type="match status" value="2"/>
</dbReference>
<evidence type="ECO:0000256" key="7">
    <source>
        <dbReference type="ARBA" id="ARBA00023015"/>
    </source>
</evidence>
<evidence type="ECO:0000256" key="4">
    <source>
        <dbReference type="ARBA" id="ARBA00022490"/>
    </source>
</evidence>
<dbReference type="SUPFAM" id="SSF53067">
    <property type="entry name" value="Actin-like ATPase domain"/>
    <property type="match status" value="3"/>
</dbReference>
<comment type="function">
    <text evidence="1">Actins are highly conserved proteins that are involved in various types of cell motility and are ubiquitously expressed in all eukaryotic cells.</text>
</comment>
<comment type="caution">
    <text evidence="12">The sequence shown here is derived from an EMBL/GenBank/DDBJ whole genome shotgun (WGS) entry which is preliminary data.</text>
</comment>
<accession>A0A815P309</accession>
<name>A0A815P309_ADIRI</name>
<dbReference type="GO" id="GO:0005524">
    <property type="term" value="F:ATP binding"/>
    <property type="evidence" value="ECO:0007669"/>
    <property type="project" value="UniProtKB-KW"/>
</dbReference>
<dbReference type="Pfam" id="PF02269">
    <property type="entry name" value="TFIID-18kDa"/>
    <property type="match status" value="1"/>
</dbReference>
<dbReference type="GO" id="GO:0006366">
    <property type="term" value="P:transcription by RNA polymerase II"/>
    <property type="evidence" value="ECO:0007669"/>
    <property type="project" value="InterPro"/>
</dbReference>
<dbReference type="Gene3D" id="3.90.640.10">
    <property type="entry name" value="Actin, Chain A, domain 4"/>
    <property type="match status" value="1"/>
</dbReference>
<dbReference type="PRINTS" id="PR00190">
    <property type="entry name" value="ACTIN"/>
</dbReference>
<dbReference type="GO" id="GO:0005634">
    <property type="term" value="C:nucleus"/>
    <property type="evidence" value="ECO:0007669"/>
    <property type="project" value="UniProtKB-SubCell"/>
</dbReference>
<comment type="similarity">
    <text evidence="11">Belongs to the actin family.</text>
</comment>
<evidence type="ECO:0000256" key="11">
    <source>
        <dbReference type="RuleBase" id="RU000487"/>
    </source>
</evidence>
<dbReference type="SMART" id="SM00268">
    <property type="entry name" value="ACTIN"/>
    <property type="match status" value="1"/>
</dbReference>
<evidence type="ECO:0000313" key="13">
    <source>
        <dbReference type="Proteomes" id="UP000663828"/>
    </source>
</evidence>
<keyword evidence="4" id="KW-0963">Cytoplasm</keyword>
<dbReference type="InterPro" id="IPR003195">
    <property type="entry name" value="TFIID_TAF13"/>
</dbReference>
<evidence type="ECO:0000256" key="5">
    <source>
        <dbReference type="ARBA" id="ARBA00022741"/>
    </source>
</evidence>
<dbReference type="Gene3D" id="3.30.420.40">
    <property type="match status" value="3"/>
</dbReference>
<evidence type="ECO:0000256" key="1">
    <source>
        <dbReference type="ARBA" id="ARBA00003520"/>
    </source>
</evidence>
<dbReference type="SUPFAM" id="SSF47113">
    <property type="entry name" value="Histone-fold"/>
    <property type="match status" value="1"/>
</dbReference>
<dbReference type="FunFam" id="3.90.640.10:FF:000047">
    <property type="entry name" value="Actin, alpha skeletal muscle"/>
    <property type="match status" value="1"/>
</dbReference>
<dbReference type="PANTHER" id="PTHR11937">
    <property type="entry name" value="ACTIN"/>
    <property type="match status" value="1"/>
</dbReference>
<evidence type="ECO:0000256" key="6">
    <source>
        <dbReference type="ARBA" id="ARBA00022840"/>
    </source>
</evidence>
<dbReference type="Gene3D" id="2.30.36.70">
    <property type="entry name" value="Actin, Chain A, domain 2"/>
    <property type="match status" value="1"/>
</dbReference>
<dbReference type="GO" id="GO:0005856">
    <property type="term" value="C:cytoskeleton"/>
    <property type="evidence" value="ECO:0007669"/>
    <property type="project" value="UniProtKB-SubCell"/>
</dbReference>
<protein>
    <recommendedName>
        <fullName evidence="14">Actin</fullName>
    </recommendedName>
</protein>
<keyword evidence="9" id="KW-0206">Cytoskeleton</keyword>
<dbReference type="AlphaFoldDB" id="A0A815P309"/>
<evidence type="ECO:0000256" key="3">
    <source>
        <dbReference type="ARBA" id="ARBA00004245"/>
    </source>
</evidence>
<evidence type="ECO:0000256" key="10">
    <source>
        <dbReference type="ARBA" id="ARBA00023242"/>
    </source>
</evidence>
<dbReference type="FunFam" id="3.30.420.40:FF:000148">
    <property type="entry name" value="Actin, alpha skeletal muscle"/>
    <property type="match status" value="1"/>
</dbReference>
<sequence length="590" mass="66942">MMSFLWNDDISRIVVDIGSGNIQAGFAGDDAPRAVVPNIIGCWRRQSSSPAETGQKDSLIGDELLIKKEYYKIRYPIEHGIVSNWDDMEMILDHIFRSELHIRPEEHPVLLSEPSLNPIGHRERMTQLMFEQFKTPGMYIAKQGVLSFYALGRTSGIVIESGDGVTQTIPICEGYAMHRGITRSDLGGRDLTNWMARLLAQRGYSFATAAEREIVRDMKEKHSYIALDYDEEMTLTKRSRNFHKSYQLPDGQEISISNERFQCPEALFNPKLMGEIEPGIADLVYNAIMNCDIDIRRDMFCNILMSGGNTMFPGIADRMKKELTAKAPPSERVRVVAAPDRKYSAWIGGSILASLSTFQKMWISKEEMSLHQSNEFDSLVIDNESYVGNEALAKRDILTIRHPIEHSFAPKKYPILLTVTLVNPKANREKITRILFEQFNVPSLYMVYSSVLFLYFMGKTNGLILEIDDGHDASAARPSPSGGASGDNQARKRLFSKELRNMMYGFGDDPQPYAESVELLEDLVIQYITDMTLKASEIGSNKQGRMVVNDILYLLRHDPRKYARVKELLSMNEELKRARKAFDEPSKGLE</sequence>
<dbReference type="InterPro" id="IPR004000">
    <property type="entry name" value="Actin"/>
</dbReference>
<organism evidence="12 13">
    <name type="scientific">Adineta ricciae</name>
    <name type="common">Rotifer</name>
    <dbReference type="NCBI Taxonomy" id="249248"/>
    <lineage>
        <taxon>Eukaryota</taxon>
        <taxon>Metazoa</taxon>
        <taxon>Spiralia</taxon>
        <taxon>Gnathifera</taxon>
        <taxon>Rotifera</taxon>
        <taxon>Eurotatoria</taxon>
        <taxon>Bdelloidea</taxon>
        <taxon>Adinetida</taxon>
        <taxon>Adinetidae</taxon>
        <taxon>Adineta</taxon>
    </lineage>
</organism>
<dbReference type="GO" id="GO:0046982">
    <property type="term" value="F:protein heterodimerization activity"/>
    <property type="evidence" value="ECO:0007669"/>
    <property type="project" value="InterPro"/>
</dbReference>
<gene>
    <name evidence="12" type="ORF">XAT740_LOCUS36456</name>
</gene>
<keyword evidence="6" id="KW-0067">ATP-binding</keyword>
<evidence type="ECO:0000256" key="2">
    <source>
        <dbReference type="ARBA" id="ARBA00004123"/>
    </source>
</evidence>
<keyword evidence="13" id="KW-1185">Reference proteome</keyword>
<comment type="subcellular location">
    <subcellularLocation>
        <location evidence="3">Cytoplasm</location>
        <location evidence="3">Cytoskeleton</location>
    </subcellularLocation>
    <subcellularLocation>
        <location evidence="2">Nucleus</location>
    </subcellularLocation>
</comment>
<keyword evidence="10" id="KW-0539">Nucleus</keyword>
<proteinExistence type="inferred from homology"/>
<evidence type="ECO:0000313" key="12">
    <source>
        <dbReference type="EMBL" id="CAF1443452.1"/>
    </source>
</evidence>
<dbReference type="CDD" id="cd07978">
    <property type="entry name" value="HFD_TAF13"/>
    <property type="match status" value="1"/>
</dbReference>
<dbReference type="Gene3D" id="1.10.20.10">
    <property type="entry name" value="Histone, subunit A"/>
    <property type="match status" value="1"/>
</dbReference>
<keyword evidence="5" id="KW-0547">Nucleotide-binding</keyword>
<keyword evidence="7" id="KW-0805">Transcription regulation</keyword>
<evidence type="ECO:0000256" key="9">
    <source>
        <dbReference type="ARBA" id="ARBA00023212"/>
    </source>
</evidence>
<keyword evidence="8" id="KW-0804">Transcription</keyword>
<dbReference type="InterPro" id="IPR043129">
    <property type="entry name" value="ATPase_NBD"/>
</dbReference>
<dbReference type="EMBL" id="CAJNOR010003741">
    <property type="protein sequence ID" value="CAF1443452.1"/>
    <property type="molecule type" value="Genomic_DNA"/>
</dbReference>
<dbReference type="Proteomes" id="UP000663828">
    <property type="component" value="Unassembled WGS sequence"/>
</dbReference>
<dbReference type="InterPro" id="IPR009072">
    <property type="entry name" value="Histone-fold"/>
</dbReference>
<reference evidence="12" key="1">
    <citation type="submission" date="2021-02" db="EMBL/GenBank/DDBJ databases">
        <authorList>
            <person name="Nowell W R."/>
        </authorList>
    </citation>
    <scope>NUCLEOTIDE SEQUENCE</scope>
</reference>
<evidence type="ECO:0008006" key="14">
    <source>
        <dbReference type="Google" id="ProtNLM"/>
    </source>
</evidence>